<dbReference type="InterPro" id="IPR006059">
    <property type="entry name" value="SBP"/>
</dbReference>
<dbReference type="SUPFAM" id="SSF53850">
    <property type="entry name" value="Periplasmic binding protein-like II"/>
    <property type="match status" value="1"/>
</dbReference>
<evidence type="ECO:0008006" key="2">
    <source>
        <dbReference type="Google" id="ProtNLM"/>
    </source>
</evidence>
<reference evidence="1" key="1">
    <citation type="journal article" date="2014" name="Front. Microbiol.">
        <title>High frequency of phylogenetically diverse reductive dehalogenase-homologous genes in deep subseafloor sedimentary metagenomes.</title>
        <authorList>
            <person name="Kawai M."/>
            <person name="Futagami T."/>
            <person name="Toyoda A."/>
            <person name="Takaki Y."/>
            <person name="Nishi S."/>
            <person name="Hori S."/>
            <person name="Arai W."/>
            <person name="Tsubouchi T."/>
            <person name="Morono Y."/>
            <person name="Uchiyama I."/>
            <person name="Ito T."/>
            <person name="Fujiyama A."/>
            <person name="Inagaki F."/>
            <person name="Takami H."/>
        </authorList>
    </citation>
    <scope>NUCLEOTIDE SEQUENCE</scope>
    <source>
        <strain evidence="1">Expedition CK06-06</strain>
    </source>
</reference>
<dbReference type="Gene3D" id="3.40.190.10">
    <property type="entry name" value="Periplasmic binding protein-like II"/>
    <property type="match status" value="1"/>
</dbReference>
<feature type="non-terminal residue" evidence="1">
    <location>
        <position position="1"/>
    </location>
</feature>
<protein>
    <recommendedName>
        <fullName evidence="2">Extracellular solute-binding protein</fullName>
    </recommendedName>
</protein>
<feature type="non-terminal residue" evidence="1">
    <location>
        <position position="259"/>
    </location>
</feature>
<organism evidence="1">
    <name type="scientific">marine sediment metagenome</name>
    <dbReference type="NCBI Taxonomy" id="412755"/>
    <lineage>
        <taxon>unclassified sequences</taxon>
        <taxon>metagenomes</taxon>
        <taxon>ecological metagenomes</taxon>
    </lineage>
</organism>
<gene>
    <name evidence="1" type="ORF">S01H1_51829</name>
</gene>
<evidence type="ECO:0000313" key="1">
    <source>
        <dbReference type="EMBL" id="GAG26179.1"/>
    </source>
</evidence>
<dbReference type="InterPro" id="IPR050490">
    <property type="entry name" value="Bact_solute-bd_prot1"/>
</dbReference>
<dbReference type="AlphaFoldDB" id="X0W5L3"/>
<dbReference type="PANTHER" id="PTHR43649:SF12">
    <property type="entry name" value="DIACETYLCHITOBIOSE BINDING PROTEIN DASA"/>
    <property type="match status" value="1"/>
</dbReference>
<sequence length="259" mass="28720">LDELEPELGAQVFLMNVDCSRYVSRLDKMRAAGDMKWDLIAVDNNMLGVLAAKDLVEELPEGEEYVELVPDSLIYSLRPLLRFEGTFYFAPFRPNVKIAYYNEHKFVQYGLEPPRNWDQLLEVAKVFKEREGVGRVAIQGEPGAAAAVTFFEFVRAAGGDPLTLDDDGSTEAVTFLKELEPYLAPEYKETTFNTANEFLIDEQVYLVSNWTFGIGVVVEDAGKKEIKAYSGWSGPEGEVHVLGGDVLAVPKGAAHADTA</sequence>
<dbReference type="Pfam" id="PF13416">
    <property type="entry name" value="SBP_bac_8"/>
    <property type="match status" value="1"/>
</dbReference>
<name>X0W5L3_9ZZZZ</name>
<accession>X0W5L3</accession>
<comment type="caution">
    <text evidence="1">The sequence shown here is derived from an EMBL/GenBank/DDBJ whole genome shotgun (WGS) entry which is preliminary data.</text>
</comment>
<proteinExistence type="predicted"/>
<dbReference type="EMBL" id="BARS01033474">
    <property type="protein sequence ID" value="GAG26179.1"/>
    <property type="molecule type" value="Genomic_DNA"/>
</dbReference>
<dbReference type="PANTHER" id="PTHR43649">
    <property type="entry name" value="ARABINOSE-BINDING PROTEIN-RELATED"/>
    <property type="match status" value="1"/>
</dbReference>